<gene>
    <name evidence="1" type="ORF">ACI1P1_04580</name>
</gene>
<comment type="caution">
    <text evidence="1">The sequence shown here is derived from an EMBL/GenBank/DDBJ whole genome shotgun (WGS) entry which is preliminary data.</text>
</comment>
<protein>
    <submittedName>
        <fullName evidence="1">Stalk domain-containing protein</fullName>
    </submittedName>
</protein>
<dbReference type="Proteomes" id="UP001631969">
    <property type="component" value="Unassembled WGS sequence"/>
</dbReference>
<keyword evidence="2" id="KW-1185">Reference proteome</keyword>
<organism evidence="1 2">
    <name type="scientific">Paenibacillus mesotrionivorans</name>
    <dbReference type="NCBI Taxonomy" id="3160968"/>
    <lineage>
        <taxon>Bacteria</taxon>
        <taxon>Bacillati</taxon>
        <taxon>Bacillota</taxon>
        <taxon>Bacilli</taxon>
        <taxon>Bacillales</taxon>
        <taxon>Paenibacillaceae</taxon>
        <taxon>Paenibacillus</taxon>
    </lineage>
</organism>
<evidence type="ECO:0000313" key="2">
    <source>
        <dbReference type="Proteomes" id="UP001631969"/>
    </source>
</evidence>
<sequence>MPIFNQKKWVAGISAAAISLCAFAAPAAHAEVAPLAETLSVKVQVNTELIQFPDAQPFIDDQGRTQVPVRFVSEELGYQVDWSRLSDGQINVQLKNDAGKTLTLETGKTMAMVDGKAEAMDTAAVLRDGRVYVPLRFISEAKGIRVQWDSSNFIAILNEDGNYHAPAWYAPRMKLVSTFTATAYSADPKENGGYGAVDYFGNPLKVGTVAVDPSVIPLGTKLYVEGYDFNGLPVGGMFAEATDTGNALKGNRIDLFVPGTREELKKFGYQQVKVYLLP</sequence>
<accession>A0ACC7NSD8</accession>
<evidence type="ECO:0000313" key="1">
    <source>
        <dbReference type="EMBL" id="MFM9327573.1"/>
    </source>
</evidence>
<dbReference type="EMBL" id="JBJURJ010000003">
    <property type="protein sequence ID" value="MFM9327573.1"/>
    <property type="molecule type" value="Genomic_DNA"/>
</dbReference>
<proteinExistence type="predicted"/>
<reference evidence="1" key="1">
    <citation type="submission" date="2024-12" db="EMBL/GenBank/DDBJ databases">
        <authorList>
            <person name="Wu N."/>
        </authorList>
    </citation>
    <scope>NUCLEOTIDE SEQUENCE</scope>
    <source>
        <strain evidence="1">P15</strain>
    </source>
</reference>
<name>A0ACC7NSD8_9BACL</name>